<protein>
    <recommendedName>
        <fullName evidence="3">FAD/NAD(P)-binding domain-containing protein</fullName>
    </recommendedName>
</protein>
<dbReference type="PANTHER" id="PTHR43755:SF1">
    <property type="entry name" value="FAD-DEPENDENT PYRIDINE NUCLEOTIDE-DISULPHIDE OXIDOREDUCTASE"/>
    <property type="match status" value="1"/>
</dbReference>
<reference evidence="2" key="1">
    <citation type="submission" date="2015-07" db="EMBL/GenBank/DDBJ databases">
        <title>Fjat-10036 dsm4.</title>
        <authorList>
            <person name="Liu B."/>
            <person name="Wang J."/>
            <person name="Zhu Y."/>
            <person name="Liu G."/>
            <person name="Chen Q."/>
            <person name="Chen Z."/>
            <person name="Lan J."/>
            <person name="Che J."/>
            <person name="Ge C."/>
            <person name="Shi H."/>
            <person name="Pan Z."/>
            <person name="Liu X."/>
        </authorList>
    </citation>
    <scope>NUCLEOTIDE SEQUENCE [LARGE SCALE GENOMIC DNA]</scope>
    <source>
        <strain evidence="2">DSM 4</strain>
    </source>
</reference>
<keyword evidence="2" id="KW-1185">Reference proteome</keyword>
<evidence type="ECO:0008006" key="3">
    <source>
        <dbReference type="Google" id="ProtNLM"/>
    </source>
</evidence>
<evidence type="ECO:0000313" key="2">
    <source>
        <dbReference type="Proteomes" id="UP000037109"/>
    </source>
</evidence>
<proteinExistence type="predicted"/>
<gene>
    <name evidence="1" type="ORF">AF332_06880</name>
</gene>
<organism evidence="1 2">
    <name type="scientific">Sporosarcina globispora</name>
    <name type="common">Bacillus globisporus</name>
    <dbReference type="NCBI Taxonomy" id="1459"/>
    <lineage>
        <taxon>Bacteria</taxon>
        <taxon>Bacillati</taxon>
        <taxon>Bacillota</taxon>
        <taxon>Bacilli</taxon>
        <taxon>Bacillales</taxon>
        <taxon>Caryophanaceae</taxon>
        <taxon>Sporosarcina</taxon>
    </lineage>
</organism>
<evidence type="ECO:0000313" key="1">
    <source>
        <dbReference type="EMBL" id="KON86571.1"/>
    </source>
</evidence>
<dbReference type="AlphaFoldDB" id="A0A0M0GAW5"/>
<dbReference type="Gene3D" id="3.50.50.60">
    <property type="entry name" value="FAD/NAD(P)-binding domain"/>
    <property type="match status" value="1"/>
</dbReference>
<sequence>MPPYKGKEFIFSSKDLEHENGIIPVNETLQSVQWKNIYVVGDANNIKGTKTGRAAELQGVLAAENIIQQMHHEPLRTIQT</sequence>
<dbReference type="SUPFAM" id="SSF51905">
    <property type="entry name" value="FAD/NAD(P)-binding domain"/>
    <property type="match status" value="1"/>
</dbReference>
<dbReference type="InterPro" id="IPR036188">
    <property type="entry name" value="FAD/NAD-bd_sf"/>
</dbReference>
<dbReference type="PATRIC" id="fig|1459.3.peg.1470"/>
<dbReference type="PANTHER" id="PTHR43755">
    <property type="match status" value="1"/>
</dbReference>
<dbReference type="EMBL" id="LGUF01000007">
    <property type="protein sequence ID" value="KON86571.1"/>
    <property type="molecule type" value="Genomic_DNA"/>
</dbReference>
<dbReference type="STRING" id="1459.AF332_06880"/>
<name>A0A0M0GAW5_SPOGL</name>
<comment type="caution">
    <text evidence="1">The sequence shown here is derived from an EMBL/GenBank/DDBJ whole genome shotgun (WGS) entry which is preliminary data.</text>
</comment>
<dbReference type="Proteomes" id="UP000037109">
    <property type="component" value="Unassembled WGS sequence"/>
</dbReference>
<dbReference type="InterPro" id="IPR052541">
    <property type="entry name" value="SQRD"/>
</dbReference>
<accession>A0A0M0GAW5</accession>